<proteinExistence type="predicted"/>
<keyword evidence="3" id="KW-1185">Reference proteome</keyword>
<name>A0A392VIB9_9FABA</name>
<protein>
    <submittedName>
        <fullName evidence="2">Uncharacterized protein</fullName>
    </submittedName>
</protein>
<dbReference type="AlphaFoldDB" id="A0A392VIB9"/>
<evidence type="ECO:0000313" key="2">
    <source>
        <dbReference type="EMBL" id="MCI87089.1"/>
    </source>
</evidence>
<dbReference type="Proteomes" id="UP000265520">
    <property type="component" value="Unassembled WGS sequence"/>
</dbReference>
<accession>A0A392VIB9</accession>
<reference evidence="2 3" key="1">
    <citation type="journal article" date="2018" name="Front. Plant Sci.">
        <title>Red Clover (Trifolium pratense) and Zigzag Clover (T. medium) - A Picture of Genomic Similarities and Differences.</title>
        <authorList>
            <person name="Dluhosova J."/>
            <person name="Istvanek J."/>
            <person name="Nedelnik J."/>
            <person name="Repkova J."/>
        </authorList>
    </citation>
    <scope>NUCLEOTIDE SEQUENCE [LARGE SCALE GENOMIC DNA]</scope>
    <source>
        <strain evidence="3">cv. 10/8</strain>
        <tissue evidence="2">Leaf</tissue>
    </source>
</reference>
<evidence type="ECO:0000313" key="3">
    <source>
        <dbReference type="Proteomes" id="UP000265520"/>
    </source>
</evidence>
<feature type="non-terminal residue" evidence="2">
    <location>
        <position position="1"/>
    </location>
</feature>
<feature type="non-terminal residue" evidence="2">
    <location>
        <position position="71"/>
    </location>
</feature>
<comment type="caution">
    <text evidence="2">The sequence shown here is derived from an EMBL/GenBank/DDBJ whole genome shotgun (WGS) entry which is preliminary data.</text>
</comment>
<organism evidence="2 3">
    <name type="scientific">Trifolium medium</name>
    <dbReference type="NCBI Taxonomy" id="97028"/>
    <lineage>
        <taxon>Eukaryota</taxon>
        <taxon>Viridiplantae</taxon>
        <taxon>Streptophyta</taxon>
        <taxon>Embryophyta</taxon>
        <taxon>Tracheophyta</taxon>
        <taxon>Spermatophyta</taxon>
        <taxon>Magnoliopsida</taxon>
        <taxon>eudicotyledons</taxon>
        <taxon>Gunneridae</taxon>
        <taxon>Pentapetalae</taxon>
        <taxon>rosids</taxon>
        <taxon>fabids</taxon>
        <taxon>Fabales</taxon>
        <taxon>Fabaceae</taxon>
        <taxon>Papilionoideae</taxon>
        <taxon>50 kb inversion clade</taxon>
        <taxon>NPAAA clade</taxon>
        <taxon>Hologalegina</taxon>
        <taxon>IRL clade</taxon>
        <taxon>Trifolieae</taxon>
        <taxon>Trifolium</taxon>
    </lineage>
</organism>
<evidence type="ECO:0000256" key="1">
    <source>
        <dbReference type="SAM" id="MobiDB-lite"/>
    </source>
</evidence>
<sequence>GRDRLGRQSRAHSSARRELAVNAPPKRGRRRQGPPPVQGTQDQEAGGSAASGTRSRSRRAQVEVADAEDEY</sequence>
<feature type="region of interest" description="Disordered" evidence="1">
    <location>
        <begin position="1"/>
        <end position="71"/>
    </location>
</feature>
<feature type="compositionally biased region" description="Low complexity" evidence="1">
    <location>
        <begin position="38"/>
        <end position="54"/>
    </location>
</feature>
<dbReference type="EMBL" id="LXQA011157252">
    <property type="protein sequence ID" value="MCI87089.1"/>
    <property type="molecule type" value="Genomic_DNA"/>
</dbReference>